<evidence type="ECO:0000256" key="3">
    <source>
        <dbReference type="ARBA" id="ARBA00023284"/>
    </source>
</evidence>
<dbReference type="GO" id="GO:0005737">
    <property type="term" value="C:cytoplasm"/>
    <property type="evidence" value="ECO:0007669"/>
    <property type="project" value="UniProtKB-SubCell"/>
</dbReference>
<evidence type="ECO:0000256" key="4">
    <source>
        <dbReference type="ARBA" id="ARBA00023787"/>
    </source>
</evidence>
<dbReference type="InterPro" id="IPR036249">
    <property type="entry name" value="Thioredoxin-like_sf"/>
</dbReference>
<dbReference type="Gene3D" id="3.40.30.10">
    <property type="entry name" value="Glutaredoxin"/>
    <property type="match status" value="1"/>
</dbReference>
<dbReference type="CDD" id="cd02970">
    <property type="entry name" value="PRX_like2"/>
    <property type="match status" value="1"/>
</dbReference>
<dbReference type="WBParaSite" id="PSU_v2.g17707.t1">
    <property type="protein sequence ID" value="PSU_v2.g17707.t1"/>
    <property type="gene ID" value="PSU_v2.g17707"/>
</dbReference>
<dbReference type="Pfam" id="PF13911">
    <property type="entry name" value="AhpC-TSA_2"/>
    <property type="match status" value="1"/>
</dbReference>
<evidence type="ECO:0000256" key="7">
    <source>
        <dbReference type="ARBA" id="ARBA00032129"/>
    </source>
</evidence>
<dbReference type="AlphaFoldDB" id="A0A914YBX5"/>
<evidence type="ECO:0000256" key="6">
    <source>
        <dbReference type="ARBA" id="ARBA00032058"/>
    </source>
</evidence>
<keyword evidence="3" id="KW-0676">Redox-active center</keyword>
<accession>A0A914YBX5</accession>
<organism evidence="9 10">
    <name type="scientific">Panagrolaimus superbus</name>
    <dbReference type="NCBI Taxonomy" id="310955"/>
    <lineage>
        <taxon>Eukaryota</taxon>
        <taxon>Metazoa</taxon>
        <taxon>Ecdysozoa</taxon>
        <taxon>Nematoda</taxon>
        <taxon>Chromadorea</taxon>
        <taxon>Rhabditida</taxon>
        <taxon>Tylenchina</taxon>
        <taxon>Panagrolaimomorpha</taxon>
        <taxon>Panagrolaimoidea</taxon>
        <taxon>Panagrolaimidae</taxon>
        <taxon>Panagrolaimus</taxon>
    </lineage>
</organism>
<keyword evidence="2" id="KW-0963">Cytoplasm</keyword>
<evidence type="ECO:0000256" key="1">
    <source>
        <dbReference type="ARBA" id="ARBA00004496"/>
    </source>
</evidence>
<evidence type="ECO:0000313" key="10">
    <source>
        <dbReference type="WBParaSite" id="PSU_v2.g17707.t1"/>
    </source>
</evidence>
<dbReference type="InterPro" id="IPR032801">
    <property type="entry name" value="PXL2A/B/C"/>
</dbReference>
<comment type="similarity">
    <text evidence="4">Belongs to the peroxiredoxin-like PRXL2 family. PRXL2A subfamily.</text>
</comment>
<dbReference type="GO" id="GO:0016209">
    <property type="term" value="F:antioxidant activity"/>
    <property type="evidence" value="ECO:0007669"/>
    <property type="project" value="TreeGrafter"/>
</dbReference>
<dbReference type="PANTHER" id="PTHR28630:SF31">
    <property type="entry name" value="PEROXIREDOXIN-LIKE 2A"/>
    <property type="match status" value="1"/>
</dbReference>
<evidence type="ECO:0000259" key="8">
    <source>
        <dbReference type="PROSITE" id="PS51352"/>
    </source>
</evidence>
<sequence length="209" mass="23115">MIPGFLGYGAVSAVVGAILYANLPTSITIGAAAPTVDYLLNAKLIKIDDEKDVLAGKQIRGSDLFEKGPTLIMAIRRPGCQFCRHEAKKISELKDQLNAAGVQLVGVVHETHGVDQFKPFLKGDIYYDVDRKFYGPKERWMPVWLGFLRLSTYMNAYRTSGTKGNFEGEGRLLGGVFLINKDKMVYSHLEKDWGDAADISDILTAVKKL</sequence>
<reference evidence="10" key="1">
    <citation type="submission" date="2022-11" db="UniProtKB">
        <authorList>
            <consortium name="WormBaseParasite"/>
        </authorList>
    </citation>
    <scope>IDENTIFICATION</scope>
</reference>
<dbReference type="PANTHER" id="PTHR28630">
    <property type="match status" value="1"/>
</dbReference>
<evidence type="ECO:0000313" key="9">
    <source>
        <dbReference type="Proteomes" id="UP000887577"/>
    </source>
</evidence>
<feature type="domain" description="Thioredoxin" evidence="8">
    <location>
        <begin position="27"/>
        <end position="209"/>
    </location>
</feature>
<dbReference type="InterPro" id="IPR013766">
    <property type="entry name" value="Thioredoxin_domain"/>
</dbReference>
<comment type="subcellular location">
    <subcellularLocation>
        <location evidence="1">Cytoplasm</location>
    </subcellularLocation>
</comment>
<evidence type="ECO:0000256" key="2">
    <source>
        <dbReference type="ARBA" id="ARBA00022490"/>
    </source>
</evidence>
<protein>
    <recommendedName>
        <fullName evidence="5">Peroxiredoxin-like 2A</fullName>
    </recommendedName>
    <alternativeName>
        <fullName evidence="7">Peroxiredoxin-like 2 activated in M-CSF stimulated monocytes</fullName>
    </alternativeName>
    <alternativeName>
        <fullName evidence="6">Redox-regulatory protein FAM213A</fullName>
    </alternativeName>
</protein>
<proteinExistence type="inferred from homology"/>
<dbReference type="PROSITE" id="PS51352">
    <property type="entry name" value="THIOREDOXIN_2"/>
    <property type="match status" value="1"/>
</dbReference>
<name>A0A914YBX5_9BILA</name>
<keyword evidence="9" id="KW-1185">Reference proteome</keyword>
<evidence type="ECO:0000256" key="5">
    <source>
        <dbReference type="ARBA" id="ARBA00023849"/>
    </source>
</evidence>
<dbReference type="SUPFAM" id="SSF52833">
    <property type="entry name" value="Thioredoxin-like"/>
    <property type="match status" value="1"/>
</dbReference>
<dbReference type="Proteomes" id="UP000887577">
    <property type="component" value="Unplaced"/>
</dbReference>